<keyword evidence="1" id="KW-0812">Transmembrane</keyword>
<evidence type="ECO:0000313" key="2">
    <source>
        <dbReference type="EMBL" id="CAG6762821.1"/>
    </source>
</evidence>
<name>A0A8D9ER22_9HEMI</name>
<reference evidence="2" key="1">
    <citation type="submission" date="2021-05" db="EMBL/GenBank/DDBJ databases">
        <authorList>
            <person name="Alioto T."/>
            <person name="Alioto T."/>
            <person name="Gomez Garrido J."/>
        </authorList>
    </citation>
    <scope>NUCLEOTIDE SEQUENCE</scope>
</reference>
<protein>
    <submittedName>
        <fullName evidence="2">Uncharacterized protein</fullName>
    </submittedName>
</protein>
<organism evidence="2">
    <name type="scientific">Cacopsylla melanoneura</name>
    <dbReference type="NCBI Taxonomy" id="428564"/>
    <lineage>
        <taxon>Eukaryota</taxon>
        <taxon>Metazoa</taxon>
        <taxon>Ecdysozoa</taxon>
        <taxon>Arthropoda</taxon>
        <taxon>Hexapoda</taxon>
        <taxon>Insecta</taxon>
        <taxon>Pterygota</taxon>
        <taxon>Neoptera</taxon>
        <taxon>Paraneoptera</taxon>
        <taxon>Hemiptera</taxon>
        <taxon>Sternorrhyncha</taxon>
        <taxon>Psylloidea</taxon>
        <taxon>Psyllidae</taxon>
        <taxon>Psyllinae</taxon>
        <taxon>Cacopsylla</taxon>
    </lineage>
</organism>
<feature type="transmembrane region" description="Helical" evidence="1">
    <location>
        <begin position="136"/>
        <end position="153"/>
    </location>
</feature>
<feature type="transmembrane region" description="Helical" evidence="1">
    <location>
        <begin position="70"/>
        <end position="90"/>
    </location>
</feature>
<feature type="transmembrane region" description="Helical" evidence="1">
    <location>
        <begin position="159"/>
        <end position="178"/>
    </location>
</feature>
<dbReference type="EMBL" id="HBUF01561963">
    <property type="protein sequence ID" value="CAG6762821.1"/>
    <property type="molecule type" value="Transcribed_RNA"/>
</dbReference>
<proteinExistence type="predicted"/>
<dbReference type="AlphaFoldDB" id="A0A8D9ER22"/>
<accession>A0A8D9ER22</accession>
<feature type="transmembrane region" description="Helical" evidence="1">
    <location>
        <begin position="41"/>
        <end position="63"/>
    </location>
</feature>
<sequence length="179" mass="20455">MSKRYYGYPLGSLVVRASTCNPEGAGSIADLSPKSACSVLLHTYCYSTVCVTILLFVQLLISLQGHHVEFFLFFFQVCFVFLFPPVQLIIQILNGFPEEVDDLVCHPVLLLYLLTCAEYLLLVLTQFLVNEEHVLFTLRMIPFLVVTHLHIFQRQFLLSVIHQVCQFQVCLVFLLVGCY</sequence>
<evidence type="ECO:0000256" key="1">
    <source>
        <dbReference type="SAM" id="Phobius"/>
    </source>
</evidence>
<keyword evidence="1" id="KW-1133">Transmembrane helix</keyword>
<keyword evidence="1" id="KW-0472">Membrane</keyword>
<feature type="transmembrane region" description="Helical" evidence="1">
    <location>
        <begin position="110"/>
        <end position="129"/>
    </location>
</feature>